<evidence type="ECO:0000313" key="2">
    <source>
        <dbReference type="EMBL" id="QQP54524.1"/>
    </source>
</evidence>
<dbReference type="Proteomes" id="UP000595437">
    <property type="component" value="Chromosome 5"/>
</dbReference>
<keyword evidence="3" id="KW-1185">Reference proteome</keyword>
<evidence type="ECO:0000256" key="1">
    <source>
        <dbReference type="SAM" id="MobiDB-lite"/>
    </source>
</evidence>
<gene>
    <name evidence="2" type="ORF">FKW44_007379</name>
</gene>
<protein>
    <submittedName>
        <fullName evidence="2">Uncharacterized protein</fullName>
    </submittedName>
</protein>
<feature type="region of interest" description="Disordered" evidence="1">
    <location>
        <begin position="1"/>
        <end position="23"/>
    </location>
</feature>
<feature type="non-terminal residue" evidence="2">
    <location>
        <position position="165"/>
    </location>
</feature>
<proteinExistence type="predicted"/>
<dbReference type="AlphaFoldDB" id="A0A7T8KEN1"/>
<reference evidence="3" key="1">
    <citation type="submission" date="2021-01" db="EMBL/GenBank/DDBJ databases">
        <title>Caligus Genome Assembly.</title>
        <authorList>
            <person name="Gallardo-Escarate C."/>
        </authorList>
    </citation>
    <scope>NUCLEOTIDE SEQUENCE [LARGE SCALE GENOMIC DNA]</scope>
</reference>
<evidence type="ECO:0000313" key="3">
    <source>
        <dbReference type="Proteomes" id="UP000595437"/>
    </source>
</evidence>
<name>A0A7T8KEN1_CALRO</name>
<dbReference type="EMBL" id="CP045894">
    <property type="protein sequence ID" value="QQP54524.1"/>
    <property type="molecule type" value="Genomic_DNA"/>
</dbReference>
<sequence length="165" mass="18672">MSRGRGQSMRRDSSESESCWNIGRRLPPGASDLYTIDNENPQSVAPVKTNFPRLTLTTDYTMWRNAVECIVEVTGASLQQTVAQIISTMDGDTMYRAQNVLTELKQTLRGQAIANPINTIPELLDRLDRVLNKVGETDRAKLRLETLKQRPYETTADYFQECSNL</sequence>
<organism evidence="2 3">
    <name type="scientific">Caligus rogercresseyi</name>
    <name type="common">Sea louse</name>
    <dbReference type="NCBI Taxonomy" id="217165"/>
    <lineage>
        <taxon>Eukaryota</taxon>
        <taxon>Metazoa</taxon>
        <taxon>Ecdysozoa</taxon>
        <taxon>Arthropoda</taxon>
        <taxon>Crustacea</taxon>
        <taxon>Multicrustacea</taxon>
        <taxon>Hexanauplia</taxon>
        <taxon>Copepoda</taxon>
        <taxon>Siphonostomatoida</taxon>
        <taxon>Caligidae</taxon>
        <taxon>Caligus</taxon>
    </lineage>
</organism>
<accession>A0A7T8KEN1</accession>